<sequence>MFKIAQRAALLVAVAAGAFGASAANAATATDTFDVSVTITAACSVDASSSDIDLGTHQSTATDLGASSDITVKCSNTVPYRVNLSPSNGNTGGAGSLDPVGASPDTVPYQLRSASGMSGTVWGNTSSNGVTGTGTGADQTLTVYATAASANYAPDTYSDTVTVTVNY</sequence>
<accession>A0A844YQK3</accession>
<dbReference type="PANTHER" id="PTHR37089">
    <property type="entry name" value="PROTEIN U-RELATED"/>
    <property type="match status" value="1"/>
</dbReference>
<feature type="domain" description="Spore coat protein U/FanG" evidence="2">
    <location>
        <begin position="30"/>
        <end position="164"/>
    </location>
</feature>
<protein>
    <submittedName>
        <fullName evidence="3">Fimbrial major subunit CsuA/B family protein</fullName>
    </submittedName>
</protein>
<evidence type="ECO:0000313" key="4">
    <source>
        <dbReference type="Proteomes" id="UP000466966"/>
    </source>
</evidence>
<evidence type="ECO:0000259" key="2">
    <source>
        <dbReference type="Pfam" id="PF05229"/>
    </source>
</evidence>
<dbReference type="SMART" id="SM00972">
    <property type="entry name" value="SCPU"/>
    <property type="match status" value="1"/>
</dbReference>
<keyword evidence="4" id="KW-1185">Reference proteome</keyword>
<dbReference type="AlphaFoldDB" id="A0A844YQK3"/>
<dbReference type="InterPro" id="IPR053167">
    <property type="entry name" value="Spore_coat_component"/>
</dbReference>
<reference evidence="3 4" key="1">
    <citation type="submission" date="2019-12" db="EMBL/GenBank/DDBJ databases">
        <title>Genomic-based taxomic classification of the family Erythrobacteraceae.</title>
        <authorList>
            <person name="Xu L."/>
        </authorList>
    </citation>
    <scope>NUCLEOTIDE SEQUENCE [LARGE SCALE GENOMIC DNA]</scope>
    <source>
        <strain evidence="3 4">M0322</strain>
    </source>
</reference>
<gene>
    <name evidence="3" type="ORF">GRI99_03090</name>
</gene>
<feature type="signal peptide" evidence="1">
    <location>
        <begin position="1"/>
        <end position="26"/>
    </location>
</feature>
<dbReference type="Pfam" id="PF05229">
    <property type="entry name" value="SCPU"/>
    <property type="match status" value="1"/>
</dbReference>
<dbReference type="RefSeq" id="WP_160770509.1">
    <property type="nucleotide sequence ID" value="NZ_WTYV01000001.1"/>
</dbReference>
<organism evidence="3 4">
    <name type="scientific">Alteraurantiacibacter buctensis</name>
    <dbReference type="NCBI Taxonomy" id="1503981"/>
    <lineage>
        <taxon>Bacteria</taxon>
        <taxon>Pseudomonadati</taxon>
        <taxon>Pseudomonadota</taxon>
        <taxon>Alphaproteobacteria</taxon>
        <taxon>Sphingomonadales</taxon>
        <taxon>Erythrobacteraceae</taxon>
        <taxon>Alteraurantiacibacter</taxon>
    </lineage>
</organism>
<dbReference type="EMBL" id="WTYV01000001">
    <property type="protein sequence ID" value="MXO70615.1"/>
    <property type="molecule type" value="Genomic_DNA"/>
</dbReference>
<dbReference type="Proteomes" id="UP000466966">
    <property type="component" value="Unassembled WGS sequence"/>
</dbReference>
<evidence type="ECO:0000256" key="1">
    <source>
        <dbReference type="SAM" id="SignalP"/>
    </source>
</evidence>
<name>A0A844YQK3_9SPHN</name>
<feature type="chain" id="PRO_5032859676" evidence="1">
    <location>
        <begin position="27"/>
        <end position="167"/>
    </location>
</feature>
<proteinExistence type="predicted"/>
<comment type="caution">
    <text evidence="3">The sequence shown here is derived from an EMBL/GenBank/DDBJ whole genome shotgun (WGS) entry which is preliminary data.</text>
</comment>
<dbReference type="InterPro" id="IPR007893">
    <property type="entry name" value="Spore_coat_U/FanG"/>
</dbReference>
<evidence type="ECO:0000313" key="3">
    <source>
        <dbReference type="EMBL" id="MXO70615.1"/>
    </source>
</evidence>
<keyword evidence="1" id="KW-0732">Signal</keyword>
<dbReference type="OrthoDB" id="7427886at2"/>
<dbReference type="PANTHER" id="PTHR37089:SF4">
    <property type="entry name" value="EXPORTED PROTEIN"/>
    <property type="match status" value="1"/>
</dbReference>